<evidence type="ECO:0000313" key="3">
    <source>
        <dbReference type="EMBL" id="AUG49045.1"/>
    </source>
</evidence>
<feature type="domain" description="DUF3592" evidence="2">
    <location>
        <begin position="47"/>
        <end position="132"/>
    </location>
</feature>
<evidence type="ECO:0000256" key="1">
    <source>
        <dbReference type="SAM" id="Phobius"/>
    </source>
</evidence>
<protein>
    <recommendedName>
        <fullName evidence="2">DUF3592 domain-containing protein</fullName>
    </recommendedName>
</protein>
<name>A0A2H5A2W1_9EURY</name>
<gene>
    <name evidence="3" type="ORF">BVU17_15745</name>
</gene>
<feature type="transmembrane region" description="Helical" evidence="1">
    <location>
        <begin position="195"/>
        <end position="216"/>
    </location>
</feature>
<reference evidence="3 4" key="1">
    <citation type="submission" date="2017-01" db="EMBL/GenBank/DDBJ databases">
        <title>A Red Light-Sensitive Sensory Rhodopsin I From Haloarcula taiwanensis, A New Haloarchaeon Isolated From Taiwan.</title>
        <authorList>
            <person name="Yang C.-S."/>
            <person name="Han Y.-A."/>
            <person name="Chen P.-C."/>
            <person name="Ng W.V."/>
            <person name="Chen T.-W."/>
        </authorList>
    </citation>
    <scope>NUCLEOTIDE SEQUENCE [LARGE SCALE GENOMIC DNA]</scope>
    <source>
        <strain evidence="3 4">Taiwanensis</strain>
    </source>
</reference>
<organism evidence="3 4">
    <name type="scientific">Haloarcula taiwanensis</name>
    <dbReference type="NCBI Taxonomy" id="1932004"/>
    <lineage>
        <taxon>Archaea</taxon>
        <taxon>Methanobacteriati</taxon>
        <taxon>Methanobacteriota</taxon>
        <taxon>Stenosarchaea group</taxon>
        <taxon>Halobacteria</taxon>
        <taxon>Halobacteriales</taxon>
        <taxon>Haloarculaceae</taxon>
        <taxon>Haloarcula</taxon>
    </lineage>
</organism>
<feature type="transmembrane region" description="Helical" evidence="1">
    <location>
        <begin position="138"/>
        <end position="158"/>
    </location>
</feature>
<keyword evidence="4" id="KW-1185">Reference proteome</keyword>
<evidence type="ECO:0000313" key="4">
    <source>
        <dbReference type="Proteomes" id="UP000242917"/>
    </source>
</evidence>
<dbReference type="Proteomes" id="UP000242917">
    <property type="component" value="Chromosome II"/>
</dbReference>
<dbReference type="KEGG" id="hta:BVU17_15745"/>
<sequence length="330" mass="35801">MKVPVGITTLHLSQRSALLLLLATGLLGFGGYDYVQQSQAVGNAVAVQATITDARVDRMDGGRGIDYEPEIHYTYQYQGETYTSEQVFPSTGVRTYSDRSRAESVVDSYEPGTTTRAYVSPADPDGAFLIRERTPFPLRAIAAGGVLAAIGVLSGLGAKNPGQQELRPASESQPAPRESWVVRHGKALHRLSKQLLGACFVGFWLSMVTLVFGLLNTPGEFGGPPQEVQVDLLGPVGLPMIAGVCFWIGMILSLCLYAVWSFTEYQQLRRRLPNPKPPRPFRHPSRLVTILGTEDGGLSEYGQRIRLTGWAVLVAVGMAATLAYILFTAS</sequence>
<feature type="transmembrane region" description="Helical" evidence="1">
    <location>
        <begin position="236"/>
        <end position="260"/>
    </location>
</feature>
<dbReference type="AlphaFoldDB" id="A0A2H5A2W1"/>
<dbReference type="EMBL" id="CP019155">
    <property type="protein sequence ID" value="AUG49045.1"/>
    <property type="molecule type" value="Genomic_DNA"/>
</dbReference>
<keyword evidence="1" id="KW-0812">Transmembrane</keyword>
<accession>A0A2H5A2W1</accession>
<feature type="transmembrane region" description="Helical" evidence="1">
    <location>
        <begin position="307"/>
        <end position="327"/>
    </location>
</feature>
<keyword evidence="1" id="KW-0472">Membrane</keyword>
<evidence type="ECO:0000259" key="2">
    <source>
        <dbReference type="Pfam" id="PF12158"/>
    </source>
</evidence>
<dbReference type="OrthoDB" id="186649at2157"/>
<proteinExistence type="predicted"/>
<dbReference type="Pfam" id="PF12158">
    <property type="entry name" value="DUF3592"/>
    <property type="match status" value="1"/>
</dbReference>
<keyword evidence="1" id="KW-1133">Transmembrane helix</keyword>
<dbReference type="InterPro" id="IPR021994">
    <property type="entry name" value="DUF3592"/>
</dbReference>